<proteinExistence type="predicted"/>
<dbReference type="GO" id="GO:0016251">
    <property type="term" value="F:RNA polymerase II general transcription initiation factor activity"/>
    <property type="evidence" value="ECO:0007669"/>
    <property type="project" value="InterPro"/>
</dbReference>
<dbReference type="AlphaFoldDB" id="A0A250X381"/>
<dbReference type="Proteomes" id="UP000232323">
    <property type="component" value="Unassembled WGS sequence"/>
</dbReference>
<keyword evidence="1" id="KW-0103">Bromodomain</keyword>
<feature type="region of interest" description="Disordered" evidence="2">
    <location>
        <begin position="395"/>
        <end position="491"/>
    </location>
</feature>
<evidence type="ECO:0000259" key="3">
    <source>
        <dbReference type="SMART" id="SM00297"/>
    </source>
</evidence>
<protein>
    <recommendedName>
        <fullName evidence="3">Bromo domain-containing protein</fullName>
    </recommendedName>
</protein>
<evidence type="ECO:0000256" key="1">
    <source>
        <dbReference type="ARBA" id="ARBA00023117"/>
    </source>
</evidence>
<dbReference type="OrthoDB" id="551696at2759"/>
<dbReference type="GO" id="GO:0004402">
    <property type="term" value="F:histone acetyltransferase activity"/>
    <property type="evidence" value="ECO:0007669"/>
    <property type="project" value="InterPro"/>
</dbReference>
<gene>
    <name evidence="4" type="ORF">CEUSTIGMA_g4978.t1</name>
</gene>
<dbReference type="PANTHER" id="PTHR13900:SF0">
    <property type="entry name" value="TRANSCRIPTION INITIATION FACTOR TFIID SUBUNIT 1"/>
    <property type="match status" value="1"/>
</dbReference>
<evidence type="ECO:0000256" key="2">
    <source>
        <dbReference type="SAM" id="MobiDB-lite"/>
    </source>
</evidence>
<dbReference type="CDD" id="cd04369">
    <property type="entry name" value="Bromodomain"/>
    <property type="match status" value="1"/>
</dbReference>
<dbReference type="GO" id="GO:0017025">
    <property type="term" value="F:TBP-class protein binding"/>
    <property type="evidence" value="ECO:0007669"/>
    <property type="project" value="InterPro"/>
</dbReference>
<reference evidence="4 5" key="1">
    <citation type="submission" date="2017-08" db="EMBL/GenBank/DDBJ databases">
        <title>Acidophilic green algal genome provides insights into adaptation to an acidic environment.</title>
        <authorList>
            <person name="Hirooka S."/>
            <person name="Hirose Y."/>
            <person name="Kanesaki Y."/>
            <person name="Higuchi S."/>
            <person name="Fujiwara T."/>
            <person name="Onuma R."/>
            <person name="Era A."/>
            <person name="Ohbayashi R."/>
            <person name="Uzuka A."/>
            <person name="Nozaki H."/>
            <person name="Yoshikawa H."/>
            <person name="Miyagishima S.Y."/>
        </authorList>
    </citation>
    <scope>NUCLEOTIDE SEQUENCE [LARGE SCALE GENOMIC DNA]</scope>
    <source>
        <strain evidence="4 5">NIES-2499</strain>
    </source>
</reference>
<evidence type="ECO:0000313" key="5">
    <source>
        <dbReference type="Proteomes" id="UP000232323"/>
    </source>
</evidence>
<evidence type="ECO:0000313" key="4">
    <source>
        <dbReference type="EMBL" id="GAX77534.1"/>
    </source>
</evidence>
<dbReference type="Pfam" id="PF00439">
    <property type="entry name" value="Bromodomain"/>
    <property type="match status" value="1"/>
</dbReference>
<name>A0A250X381_9CHLO</name>
<dbReference type="SMART" id="SM00297">
    <property type="entry name" value="BROMO"/>
    <property type="match status" value="1"/>
</dbReference>
<dbReference type="Gene3D" id="1.20.920.10">
    <property type="entry name" value="Bromodomain-like"/>
    <property type="match status" value="1"/>
</dbReference>
<feature type="compositionally biased region" description="Acidic residues" evidence="2">
    <location>
        <begin position="395"/>
        <end position="408"/>
    </location>
</feature>
<dbReference type="InterPro" id="IPR001487">
    <property type="entry name" value="Bromodomain"/>
</dbReference>
<dbReference type="EMBL" id="BEGY01000025">
    <property type="protein sequence ID" value="GAX77534.1"/>
    <property type="molecule type" value="Genomic_DNA"/>
</dbReference>
<sequence>MADSLICKESARIDLNSVLGEITRKVMHECPNANIFKSVVQVSTIRDYLSFVEPLDAAMCLEQILSRTDCCFYSSLEQFRGDFKTLLANAIAYNSLGHGHQAHQAVIDSAQSMLDFCSSELEDKLQDLTLLETRIQDSYKSTSNSGKDDLKTEEELSCHHEEAALSNLEALVNACELAAERDGMREDQAPSVHEGGCRPLGNRTNWVPQTMLGDMFTMQQSWPTDMQVPANLSIHVPKGPAHCVGGGDSSSKYKRHKSKVFIRPNKVVYLPTTFMEENFEAACLPVNCKMIVETNGIVQPEYHNVTIKSVPRQGLSTMYCMTNVLKFQQQYLNWQILNWTRVDSEHIKIQLQGPAGGVRGSSKAEQELCYSPVKSDSKKRLKAVSSRFQAYDAFDDSATGEEVDDGSGEGDHDPAIPSSRPPQRHRSSELRRSPTAAAAGRKERRTSGTSSPSEEGSQQNEAVDAMLNHPGRLSPSNSSGATNRHEMMHMQQQQQLLQQQAAPLAAQGLDPKFQLLPFAQPQFFGAQPQFGLGFPFAMPTFWNMQGAAPSAGAAGEESGVQRNLPPLQLIPPGGVTALPFAFHHLQGNGPSLPAPDSAAVQNHQQAMLLMNQIMSGPSSAGLGGMYGTMPPGMLKVGSVPPLDMSARGPEQAGVAALPNFKGFKMELPVLAPFLNGSRP</sequence>
<dbReference type="SUPFAM" id="SSF47370">
    <property type="entry name" value="Bromodomain"/>
    <property type="match status" value="1"/>
</dbReference>
<feature type="domain" description="Bromo" evidence="3">
    <location>
        <begin position="9"/>
        <end position="126"/>
    </location>
</feature>
<dbReference type="STRING" id="1157962.A0A250X381"/>
<feature type="compositionally biased region" description="Low complexity" evidence="2">
    <location>
        <begin position="447"/>
        <end position="459"/>
    </location>
</feature>
<dbReference type="InterPro" id="IPR036427">
    <property type="entry name" value="Bromodomain-like_sf"/>
</dbReference>
<accession>A0A250X381</accession>
<dbReference type="GO" id="GO:0005669">
    <property type="term" value="C:transcription factor TFIID complex"/>
    <property type="evidence" value="ECO:0007669"/>
    <property type="project" value="InterPro"/>
</dbReference>
<dbReference type="PANTHER" id="PTHR13900">
    <property type="entry name" value="TRANSCRIPTION INITIATION FACTOR TFIID"/>
    <property type="match status" value="1"/>
</dbReference>
<keyword evidence="5" id="KW-1185">Reference proteome</keyword>
<dbReference type="InterPro" id="IPR040240">
    <property type="entry name" value="TAF1"/>
</dbReference>
<comment type="caution">
    <text evidence="4">The sequence shown here is derived from an EMBL/GenBank/DDBJ whole genome shotgun (WGS) entry which is preliminary data.</text>
</comment>
<organism evidence="4 5">
    <name type="scientific">Chlamydomonas eustigma</name>
    <dbReference type="NCBI Taxonomy" id="1157962"/>
    <lineage>
        <taxon>Eukaryota</taxon>
        <taxon>Viridiplantae</taxon>
        <taxon>Chlorophyta</taxon>
        <taxon>core chlorophytes</taxon>
        <taxon>Chlorophyceae</taxon>
        <taxon>CS clade</taxon>
        <taxon>Chlamydomonadales</taxon>
        <taxon>Chlamydomonadaceae</taxon>
        <taxon>Chlamydomonas</taxon>
    </lineage>
</organism>
<dbReference type="GO" id="GO:0051123">
    <property type="term" value="P:RNA polymerase II preinitiation complex assembly"/>
    <property type="evidence" value="ECO:0007669"/>
    <property type="project" value="TreeGrafter"/>
</dbReference>